<sequence>MTVARHYVMHAAAGQDAVLETALGGLADAVRKLAGCEGVELLRDIGNERRFVFIEKWASVDAHKAAGEQLPKDAIAPVMGALDGPPDGAYLDYLKIV</sequence>
<feature type="domain" description="ABM" evidence="1">
    <location>
        <begin position="8"/>
        <end position="65"/>
    </location>
</feature>
<dbReference type="Gene3D" id="3.30.70.100">
    <property type="match status" value="1"/>
</dbReference>
<organism evidence="2 3">
    <name type="scientific">Edaphosphingomonas laterariae</name>
    <dbReference type="NCBI Taxonomy" id="861865"/>
    <lineage>
        <taxon>Bacteria</taxon>
        <taxon>Pseudomonadati</taxon>
        <taxon>Pseudomonadota</taxon>
        <taxon>Alphaproteobacteria</taxon>
        <taxon>Sphingomonadales</taxon>
        <taxon>Rhizorhabdaceae</taxon>
        <taxon>Edaphosphingomonas</taxon>
    </lineage>
</organism>
<dbReference type="EMBL" id="FZOS01000015">
    <property type="protein sequence ID" value="SNS77667.1"/>
    <property type="molecule type" value="Genomic_DNA"/>
</dbReference>
<gene>
    <name evidence="2" type="ORF">SAMN06295912_11579</name>
</gene>
<evidence type="ECO:0000313" key="2">
    <source>
        <dbReference type="EMBL" id="SNS77667.1"/>
    </source>
</evidence>
<accession>A0A239H8G5</accession>
<keyword evidence="2" id="KW-0560">Oxidoreductase</keyword>
<dbReference type="GO" id="GO:0004497">
    <property type="term" value="F:monooxygenase activity"/>
    <property type="evidence" value="ECO:0007669"/>
    <property type="project" value="UniProtKB-KW"/>
</dbReference>
<proteinExistence type="predicted"/>
<evidence type="ECO:0000313" key="3">
    <source>
        <dbReference type="Proteomes" id="UP000198281"/>
    </source>
</evidence>
<name>A0A239H8G5_9SPHN</name>
<dbReference type="OrthoDB" id="287932at2"/>
<keyword evidence="2" id="KW-0503">Monooxygenase</keyword>
<dbReference type="Pfam" id="PF03992">
    <property type="entry name" value="ABM"/>
    <property type="match status" value="1"/>
</dbReference>
<protein>
    <submittedName>
        <fullName evidence="2">Antibiotic biosynthesis monooxygenase</fullName>
    </submittedName>
</protein>
<dbReference type="Proteomes" id="UP000198281">
    <property type="component" value="Unassembled WGS sequence"/>
</dbReference>
<evidence type="ECO:0000259" key="1">
    <source>
        <dbReference type="Pfam" id="PF03992"/>
    </source>
</evidence>
<dbReference type="RefSeq" id="WP_089220196.1">
    <property type="nucleotide sequence ID" value="NZ_FZOS01000015.1"/>
</dbReference>
<dbReference type="InterPro" id="IPR011008">
    <property type="entry name" value="Dimeric_a/b-barrel"/>
</dbReference>
<dbReference type="SUPFAM" id="SSF54909">
    <property type="entry name" value="Dimeric alpha+beta barrel"/>
    <property type="match status" value="1"/>
</dbReference>
<dbReference type="AlphaFoldDB" id="A0A239H8G5"/>
<keyword evidence="3" id="KW-1185">Reference proteome</keyword>
<dbReference type="InterPro" id="IPR007138">
    <property type="entry name" value="ABM_dom"/>
</dbReference>
<reference evidence="3" key="1">
    <citation type="submission" date="2017-06" db="EMBL/GenBank/DDBJ databases">
        <authorList>
            <person name="Varghese N."/>
            <person name="Submissions S."/>
        </authorList>
    </citation>
    <scope>NUCLEOTIDE SEQUENCE [LARGE SCALE GENOMIC DNA]</scope>
    <source>
        <strain evidence="3">LNB2</strain>
    </source>
</reference>